<name>A0A815SBM0_9BILA</name>
<proteinExistence type="predicted"/>
<accession>A0A815SBM0</accession>
<evidence type="ECO:0000313" key="2">
    <source>
        <dbReference type="EMBL" id="CAF1490492.1"/>
    </source>
</evidence>
<keyword evidence="1" id="KW-0812">Transmembrane</keyword>
<feature type="transmembrane region" description="Helical" evidence="1">
    <location>
        <begin position="36"/>
        <end position="58"/>
    </location>
</feature>
<evidence type="ECO:0000256" key="1">
    <source>
        <dbReference type="SAM" id="Phobius"/>
    </source>
</evidence>
<sequence>MFEQKLKIIFAIAGIASVLGFIGGVAPGFYANSYGLFGTGLGLLLFLTILLIATTVIFQYQNKDQGLSSFSAYLNIFDKRLSRDEIIQINLTNGLLFIAGIFLGNKDQGLSSFSTHLNIFDKRLSRDEIIQINLTNGLLFIAGIFLGVICELLLKSLSTPVSTHIITVAALIFVLLILFIIIIIVAYKDLNKLTSQNIEQKPMLAEPNRIAVEPHRITVEPTPGSKLLTKPQDGPKNTAARVNRYHPSPFDHDPKSVWYTPSFDNSTMYSNNYYFNAQKPPSTIQKEYQRLLHPSRHYFVNDKVFVNDDQLAQIIGVEDMNIYRLQYLDTGIIDLRSGSELRKALPLVS</sequence>
<organism evidence="2 3">
    <name type="scientific">Rotaria magnacalcarata</name>
    <dbReference type="NCBI Taxonomy" id="392030"/>
    <lineage>
        <taxon>Eukaryota</taxon>
        <taxon>Metazoa</taxon>
        <taxon>Spiralia</taxon>
        <taxon>Gnathifera</taxon>
        <taxon>Rotifera</taxon>
        <taxon>Eurotatoria</taxon>
        <taxon>Bdelloidea</taxon>
        <taxon>Philodinida</taxon>
        <taxon>Philodinidae</taxon>
        <taxon>Rotaria</taxon>
    </lineage>
</organism>
<feature type="transmembrane region" description="Helical" evidence="1">
    <location>
        <begin position="132"/>
        <end position="154"/>
    </location>
</feature>
<dbReference type="OrthoDB" id="10063206at2759"/>
<comment type="caution">
    <text evidence="2">The sequence shown here is derived from an EMBL/GenBank/DDBJ whole genome shotgun (WGS) entry which is preliminary data.</text>
</comment>
<dbReference type="AlphaFoldDB" id="A0A815SBM0"/>
<gene>
    <name evidence="2" type="ORF">KQP761_LOCUS14067</name>
</gene>
<feature type="transmembrane region" description="Helical" evidence="1">
    <location>
        <begin position="9"/>
        <end position="30"/>
    </location>
</feature>
<dbReference type="Proteomes" id="UP000663834">
    <property type="component" value="Unassembled WGS sequence"/>
</dbReference>
<keyword evidence="1" id="KW-1133">Transmembrane helix</keyword>
<reference evidence="2" key="1">
    <citation type="submission" date="2021-02" db="EMBL/GenBank/DDBJ databases">
        <authorList>
            <person name="Nowell W R."/>
        </authorList>
    </citation>
    <scope>NUCLEOTIDE SEQUENCE</scope>
</reference>
<feature type="transmembrane region" description="Helical" evidence="1">
    <location>
        <begin position="166"/>
        <end position="187"/>
    </location>
</feature>
<dbReference type="EMBL" id="CAJNOW010006592">
    <property type="protein sequence ID" value="CAF1490492.1"/>
    <property type="molecule type" value="Genomic_DNA"/>
</dbReference>
<protein>
    <submittedName>
        <fullName evidence="2">Uncharacterized protein</fullName>
    </submittedName>
</protein>
<evidence type="ECO:0000313" key="3">
    <source>
        <dbReference type="Proteomes" id="UP000663834"/>
    </source>
</evidence>
<keyword evidence="1" id="KW-0472">Membrane</keyword>